<gene>
    <name evidence="1" type="ORF">KDL01_01575</name>
</gene>
<proteinExistence type="predicted"/>
<accession>A0A941ILN5</accession>
<evidence type="ECO:0000313" key="2">
    <source>
        <dbReference type="Proteomes" id="UP000675781"/>
    </source>
</evidence>
<reference evidence="1" key="1">
    <citation type="submission" date="2021-04" db="EMBL/GenBank/DDBJ databases">
        <title>Genome based classification of Actinospica acidithermotolerans sp. nov., an actinobacterium isolated from an Indonesian hot spring.</title>
        <authorList>
            <person name="Kusuma A.B."/>
            <person name="Putra K.E."/>
            <person name="Nafisah S."/>
            <person name="Loh J."/>
            <person name="Nouioui I."/>
            <person name="Goodfellow M."/>
        </authorList>
    </citation>
    <scope>NUCLEOTIDE SEQUENCE</scope>
    <source>
        <strain evidence="1">CSCA 57</strain>
    </source>
</reference>
<dbReference type="EC" id="2.1.1.-" evidence="1"/>
<dbReference type="SUPFAM" id="SSF53335">
    <property type="entry name" value="S-adenosyl-L-methionine-dependent methyltransferases"/>
    <property type="match status" value="1"/>
</dbReference>
<dbReference type="EMBL" id="JAGSOG010000004">
    <property type="protein sequence ID" value="MBR7831929.1"/>
    <property type="molecule type" value="Genomic_DNA"/>
</dbReference>
<comment type="caution">
    <text evidence="1">The sequence shown here is derived from an EMBL/GenBank/DDBJ whole genome shotgun (WGS) entry which is preliminary data.</text>
</comment>
<dbReference type="NCBIfam" id="TIGR04371">
    <property type="entry name" value="methyltran_NanM"/>
    <property type="match status" value="1"/>
</dbReference>
<dbReference type="GO" id="GO:0032259">
    <property type="term" value="P:methylation"/>
    <property type="evidence" value="ECO:0007669"/>
    <property type="project" value="UniProtKB-KW"/>
</dbReference>
<dbReference type="InterPro" id="IPR029063">
    <property type="entry name" value="SAM-dependent_MTases_sf"/>
</dbReference>
<dbReference type="Gene3D" id="3.40.50.150">
    <property type="entry name" value="Vaccinia Virus protein VP39"/>
    <property type="match status" value="1"/>
</dbReference>
<keyword evidence="2" id="KW-1185">Reference proteome</keyword>
<evidence type="ECO:0000313" key="1">
    <source>
        <dbReference type="EMBL" id="MBR7831929.1"/>
    </source>
</evidence>
<dbReference type="InterPro" id="IPR030807">
    <property type="entry name" value="Methyltran_NanM"/>
</dbReference>
<protein>
    <submittedName>
        <fullName evidence="1">Sugar O-methyltransferase</fullName>
        <ecNumber evidence="1">2.1.1.-</ecNumber>
    </submittedName>
</protein>
<name>A0A941ILN5_9ACTN</name>
<dbReference type="GO" id="GO:0008168">
    <property type="term" value="F:methyltransferase activity"/>
    <property type="evidence" value="ECO:0007669"/>
    <property type="project" value="UniProtKB-KW"/>
</dbReference>
<keyword evidence="1" id="KW-0489">Methyltransferase</keyword>
<dbReference type="AlphaFoldDB" id="A0A941ILN5"/>
<organism evidence="1 2">
    <name type="scientific">Actinospica durhamensis</name>
    <dbReference type="NCBI Taxonomy" id="1508375"/>
    <lineage>
        <taxon>Bacteria</taxon>
        <taxon>Bacillati</taxon>
        <taxon>Actinomycetota</taxon>
        <taxon>Actinomycetes</taxon>
        <taxon>Catenulisporales</taxon>
        <taxon>Actinospicaceae</taxon>
        <taxon>Actinospica</taxon>
    </lineage>
</organism>
<dbReference type="Proteomes" id="UP000675781">
    <property type="component" value="Unassembled WGS sequence"/>
</dbReference>
<sequence length="293" mass="32642">MRHNDVHVTAEAARELDSFKSQPINFKIGFWDPSVNGVRYLKALTYNLAAGLSAESRARLRRISNRNIGEPITVKYAGDAVCMDYVQAVLELEFITAGFNPDGRRILEIGAGYGRACHTMLSNHDVAAYYIVDLENSLTLSSGYLEKVLDADQFAKVHFLTIDEVDELPDSERFDLGVGVNAFAEMTVDTVRNYLAFIDKRCDHFYVKDPVGKYLDGSLDGHSEGREVVELALTTGMLQDVIDVHDSEAVAAHARNFVSAYQPGAAWRCSADGWAAPWSFYWQALYKNERPAA</sequence>
<keyword evidence="1" id="KW-0808">Transferase</keyword>